<organism evidence="2 3">
    <name type="scientific">Fructobacillus papyrifericola</name>
    <dbReference type="NCBI Taxonomy" id="2713172"/>
    <lineage>
        <taxon>Bacteria</taxon>
        <taxon>Bacillati</taxon>
        <taxon>Bacillota</taxon>
        <taxon>Bacilli</taxon>
        <taxon>Lactobacillales</taxon>
        <taxon>Lactobacillaceae</taxon>
        <taxon>Fructobacillus</taxon>
    </lineage>
</organism>
<reference evidence="2 3" key="1">
    <citation type="submission" date="2020-02" db="EMBL/GenBank/DDBJ databases">
        <title>Fructobacillus sp. isolated from paper mulberry of Taiwan.</title>
        <authorList>
            <person name="Lin S.-T."/>
        </authorList>
    </citation>
    <scope>NUCLEOTIDE SEQUENCE [LARGE SCALE GENOMIC DNA]</scope>
    <source>
        <strain evidence="2 3">M1-21</strain>
    </source>
</reference>
<proteinExistence type="predicted"/>
<keyword evidence="3" id="KW-1185">Reference proteome</keyword>
<feature type="region of interest" description="Disordered" evidence="1">
    <location>
        <begin position="57"/>
        <end position="77"/>
    </location>
</feature>
<feature type="compositionally biased region" description="Basic and acidic residues" evidence="1">
    <location>
        <begin position="66"/>
        <end position="75"/>
    </location>
</feature>
<name>A0ABS5QU30_9LACO</name>
<evidence type="ECO:0000313" key="2">
    <source>
        <dbReference type="EMBL" id="MBS9336442.1"/>
    </source>
</evidence>
<dbReference type="RefSeq" id="WP_213793001.1">
    <property type="nucleotide sequence ID" value="NZ_JAAMFJ010000002.1"/>
</dbReference>
<gene>
    <name evidence="2" type="ORF">G6R28_04240</name>
</gene>
<sequence length="109" mass="12417">MTKQPLNKEFIMNATIDNFNEFEKSLKKAQSTAIALFDAIEEINKFIPQLSVSELDKETISNSESDENKLDDKNDSNVIQENHFRGMSFKGDPELASILNELAKRITSY</sequence>
<dbReference type="Proteomes" id="UP000735205">
    <property type="component" value="Unassembled WGS sequence"/>
</dbReference>
<dbReference type="EMBL" id="JAAMFJ010000002">
    <property type="protein sequence ID" value="MBS9336442.1"/>
    <property type="molecule type" value="Genomic_DNA"/>
</dbReference>
<accession>A0ABS5QU30</accession>
<evidence type="ECO:0000256" key="1">
    <source>
        <dbReference type="SAM" id="MobiDB-lite"/>
    </source>
</evidence>
<evidence type="ECO:0000313" key="3">
    <source>
        <dbReference type="Proteomes" id="UP000735205"/>
    </source>
</evidence>
<comment type="caution">
    <text evidence="2">The sequence shown here is derived from an EMBL/GenBank/DDBJ whole genome shotgun (WGS) entry which is preliminary data.</text>
</comment>
<protein>
    <submittedName>
        <fullName evidence="2">Uncharacterized protein</fullName>
    </submittedName>
</protein>